<dbReference type="VEuPathDB" id="FungiDB:DIURU_003760"/>
<sequence length="428" mass="48663">MSKDEPRDSDYEKEADDVADDVKAAEDDKLSQDGDDGDEQAVKNDAADDGSDDNQDGLDDFDGLPPLPPDEDDEFEDDYDEGEVSRPHRERRKRIRDDDSEKEDNEEEEAVAQPEKKHRGRKKMLPPSEMTYLDENGNPLSVERDEIIIPDEDPKAKEKVDENGHLLGGREYRNRVFTVMNSGDQLFMLSTEPARLVGFRDSYLLFKTHPHTLYKKICTNEEKQDLIERGLLPNSYKGRAVNLVTARSIYREFGARMIKDGKKVIDDFWEQRAIDNGDVSGEPADPQELYRKNQYIGGGSFDLPSADVPDLPSYAAPLPTDQTWLYSIASQTSNYNKKLLDDRSVALNHGVKDLYSNLVFYPESTQPSRCSMKRIGPSKDGIVIDTFFVNRDINRKVTGLLDVPKDVYDDVEDSTAIRMQQKFEASQQ</sequence>
<gene>
    <name evidence="4" type="ORF">DIURU_003760</name>
</gene>
<dbReference type="GO" id="GO:0031490">
    <property type="term" value="F:chromatin DNA binding"/>
    <property type="evidence" value="ECO:0007669"/>
    <property type="project" value="TreeGrafter"/>
</dbReference>
<dbReference type="PANTHER" id="PTHR22597">
    <property type="entry name" value="POLYCOMB GROUP PROTEIN"/>
    <property type="match status" value="1"/>
</dbReference>
<evidence type="ECO:0000256" key="1">
    <source>
        <dbReference type="ARBA" id="ARBA00023015"/>
    </source>
</evidence>
<dbReference type="PANTHER" id="PTHR22597:SF3">
    <property type="entry name" value="CHROMATIN STRUCTURE-REMODELING COMPLEX SUBUNIT RSC7"/>
    <property type="match status" value="1"/>
</dbReference>
<dbReference type="RefSeq" id="XP_034011450.1">
    <property type="nucleotide sequence ID" value="XM_034156558.1"/>
</dbReference>
<organism evidence="4 5">
    <name type="scientific">Diutina rugosa</name>
    <name type="common">Yeast</name>
    <name type="synonym">Candida rugosa</name>
    <dbReference type="NCBI Taxonomy" id="5481"/>
    <lineage>
        <taxon>Eukaryota</taxon>
        <taxon>Fungi</taxon>
        <taxon>Dikarya</taxon>
        <taxon>Ascomycota</taxon>
        <taxon>Saccharomycotina</taxon>
        <taxon>Pichiomycetes</taxon>
        <taxon>Debaryomycetaceae</taxon>
        <taxon>Diutina</taxon>
    </lineage>
</organism>
<feature type="compositionally biased region" description="Basic and acidic residues" evidence="3">
    <location>
        <begin position="1"/>
        <end position="12"/>
    </location>
</feature>
<reference evidence="4 5" key="1">
    <citation type="submission" date="2019-07" db="EMBL/GenBank/DDBJ databases">
        <title>Genome assembly of two rare yeast pathogens: Diutina rugosa and Trichomonascus ciferrii.</title>
        <authorList>
            <person name="Mixao V."/>
            <person name="Saus E."/>
            <person name="Hansen A."/>
            <person name="Lass-Flor C."/>
            <person name="Gabaldon T."/>
        </authorList>
    </citation>
    <scope>NUCLEOTIDE SEQUENCE [LARGE SCALE GENOMIC DNA]</scope>
    <source>
        <strain evidence="4 5">CBS 613</strain>
    </source>
</reference>
<comment type="caution">
    <text evidence="4">The sequence shown here is derived from an EMBL/GenBank/DDBJ whole genome shotgun (WGS) entry which is preliminary data.</text>
</comment>
<keyword evidence="5" id="KW-1185">Reference proteome</keyword>
<dbReference type="AlphaFoldDB" id="A0A642UJZ2"/>
<dbReference type="InterPro" id="IPR013933">
    <property type="entry name" value="CRC_Rsc7/Swp82"/>
</dbReference>
<dbReference type="OMA" id="STNWLYQ"/>
<feature type="compositionally biased region" description="Acidic residues" evidence="3">
    <location>
        <begin position="47"/>
        <end position="62"/>
    </location>
</feature>
<dbReference type="GO" id="GO:0016586">
    <property type="term" value="C:RSC-type complex"/>
    <property type="evidence" value="ECO:0007669"/>
    <property type="project" value="TreeGrafter"/>
</dbReference>
<evidence type="ECO:0000313" key="5">
    <source>
        <dbReference type="Proteomes" id="UP000449547"/>
    </source>
</evidence>
<dbReference type="GeneID" id="54782411"/>
<dbReference type="EMBL" id="SWFT01000110">
    <property type="protein sequence ID" value="KAA8900524.1"/>
    <property type="molecule type" value="Genomic_DNA"/>
</dbReference>
<name>A0A642UJZ2_DIURU</name>
<feature type="compositionally biased region" description="Acidic residues" evidence="3">
    <location>
        <begin position="98"/>
        <end position="110"/>
    </location>
</feature>
<evidence type="ECO:0000313" key="4">
    <source>
        <dbReference type="EMBL" id="KAA8900524.1"/>
    </source>
</evidence>
<dbReference type="Pfam" id="PF08624">
    <property type="entry name" value="CRC_subunit"/>
    <property type="match status" value="1"/>
</dbReference>
<evidence type="ECO:0008006" key="6">
    <source>
        <dbReference type="Google" id="ProtNLM"/>
    </source>
</evidence>
<protein>
    <recommendedName>
        <fullName evidence="6">Chromatin structure-remodeling complex subunit RSC7</fullName>
    </recommendedName>
</protein>
<dbReference type="OrthoDB" id="5598844at2759"/>
<feature type="compositionally biased region" description="Acidic residues" evidence="3">
    <location>
        <begin position="69"/>
        <end position="82"/>
    </location>
</feature>
<keyword evidence="1" id="KW-0805">Transcription regulation</keyword>
<dbReference type="Proteomes" id="UP000449547">
    <property type="component" value="Unassembled WGS sequence"/>
</dbReference>
<feature type="region of interest" description="Disordered" evidence="3">
    <location>
        <begin position="1"/>
        <end position="137"/>
    </location>
</feature>
<evidence type="ECO:0000256" key="3">
    <source>
        <dbReference type="SAM" id="MobiDB-lite"/>
    </source>
</evidence>
<keyword evidence="2" id="KW-0804">Transcription</keyword>
<evidence type="ECO:0000256" key="2">
    <source>
        <dbReference type="ARBA" id="ARBA00023163"/>
    </source>
</evidence>
<feature type="compositionally biased region" description="Basic and acidic residues" evidence="3">
    <location>
        <begin position="20"/>
        <end position="32"/>
    </location>
</feature>
<proteinExistence type="predicted"/>
<accession>A0A642UJZ2</accession>